<proteinExistence type="predicted"/>
<dbReference type="WBParaSite" id="SSLN_0000162101-mRNA-1">
    <property type="protein sequence ID" value="SSLN_0000162101-mRNA-1"/>
    <property type="gene ID" value="SSLN_0000162101"/>
</dbReference>
<evidence type="ECO:0000313" key="3">
    <source>
        <dbReference type="WBParaSite" id="SSLN_0000162101-mRNA-1"/>
    </source>
</evidence>
<dbReference type="Proteomes" id="UP000275846">
    <property type="component" value="Unassembled WGS sequence"/>
</dbReference>
<protein>
    <submittedName>
        <fullName evidence="1 3">Uncharacterized protein</fullName>
    </submittedName>
</protein>
<gene>
    <name evidence="1" type="ORF">SSLN_LOCUS1562</name>
</gene>
<dbReference type="AlphaFoldDB" id="A0A183SBG4"/>
<reference evidence="3" key="1">
    <citation type="submission" date="2016-06" db="UniProtKB">
        <authorList>
            <consortium name="WormBaseParasite"/>
        </authorList>
    </citation>
    <scope>IDENTIFICATION</scope>
</reference>
<reference evidence="1 2" key="2">
    <citation type="submission" date="2018-11" db="EMBL/GenBank/DDBJ databases">
        <authorList>
            <consortium name="Pathogen Informatics"/>
        </authorList>
    </citation>
    <scope>NUCLEOTIDE SEQUENCE [LARGE SCALE GENOMIC DNA]</scope>
    <source>
        <strain evidence="1 2">NST_G2</strain>
    </source>
</reference>
<evidence type="ECO:0000313" key="2">
    <source>
        <dbReference type="Proteomes" id="UP000275846"/>
    </source>
</evidence>
<name>A0A183SBG4_SCHSO</name>
<dbReference type="OrthoDB" id="10029313at2759"/>
<sequence>MDAQPLDFIAAADSVIREAPITEESINLLRQRISSRLISHKKHRTLSKTESEALQTLKTDKYIVNKVEVVLGDRTTYIPREEDITKALVSNSNKDLASLGNSKAITQIDSQKMNPNDTALSSFYGLAKVHKPGTPLRPTVFLRGKPTFGLTK</sequence>
<evidence type="ECO:0000313" key="1">
    <source>
        <dbReference type="EMBL" id="VDL87947.1"/>
    </source>
</evidence>
<keyword evidence="2" id="KW-1185">Reference proteome</keyword>
<dbReference type="EMBL" id="UYSU01003967">
    <property type="protein sequence ID" value="VDL87947.1"/>
    <property type="molecule type" value="Genomic_DNA"/>
</dbReference>
<organism evidence="3">
    <name type="scientific">Schistocephalus solidus</name>
    <name type="common">Tapeworm</name>
    <dbReference type="NCBI Taxonomy" id="70667"/>
    <lineage>
        <taxon>Eukaryota</taxon>
        <taxon>Metazoa</taxon>
        <taxon>Spiralia</taxon>
        <taxon>Lophotrochozoa</taxon>
        <taxon>Platyhelminthes</taxon>
        <taxon>Cestoda</taxon>
        <taxon>Eucestoda</taxon>
        <taxon>Diphyllobothriidea</taxon>
        <taxon>Diphyllobothriidae</taxon>
        <taxon>Schistocephalus</taxon>
    </lineage>
</organism>
<accession>A0A183SBG4</accession>